<dbReference type="Pfam" id="PF06082">
    <property type="entry name" value="YjbH"/>
    <property type="match status" value="1"/>
</dbReference>
<comment type="caution">
    <text evidence="1">The sequence shown here is derived from an EMBL/GenBank/DDBJ whole genome shotgun (WGS) entry which is preliminary data.</text>
</comment>
<gene>
    <name evidence="1" type="ORF">HPS56_12145</name>
</gene>
<sequence>MGLFFRVTSVCNAQEVLGTSGLMNIPTADMYKPGTFKGGVSFVQRKLHSDVYDYNTGIYYIDFTPFPFVELTFRETLLKVSKGGRNEGKKGFYQQDRSTSLRLRPVKEKNNRWWPGVVIGVNDIYSDHGGSRYTSVYGVATKHFDVCRFGRLGLTCGYAAPFDDGVAYDGIFGGMAYSPDFFKDMSVVIEYDTRGTNIGISAKLFRCLNVMCFTREFEGVNAGLSYMYTIKY</sequence>
<dbReference type="InterPro" id="IPR010344">
    <property type="entry name" value="YbjH"/>
</dbReference>
<accession>A0ABX2AS50</accession>
<name>A0ABX2AS50_9BACT</name>
<evidence type="ECO:0000313" key="2">
    <source>
        <dbReference type="Proteomes" id="UP000714420"/>
    </source>
</evidence>
<keyword evidence="2" id="KW-1185">Reference proteome</keyword>
<dbReference type="RefSeq" id="WP_172277023.1">
    <property type="nucleotide sequence ID" value="NZ_CASHBK010000015.1"/>
</dbReference>
<organism evidence="1 2">
    <name type="scientific">Xylanibacter muris</name>
    <dbReference type="NCBI Taxonomy" id="2736290"/>
    <lineage>
        <taxon>Bacteria</taxon>
        <taxon>Pseudomonadati</taxon>
        <taxon>Bacteroidota</taxon>
        <taxon>Bacteroidia</taxon>
        <taxon>Bacteroidales</taxon>
        <taxon>Prevotellaceae</taxon>
        <taxon>Xylanibacter</taxon>
    </lineage>
</organism>
<proteinExistence type="predicted"/>
<protein>
    <recommendedName>
        <fullName evidence="3">YjbH domain-containing protein</fullName>
    </recommendedName>
</protein>
<reference evidence="1 2" key="1">
    <citation type="submission" date="2020-05" db="EMBL/GenBank/DDBJ databases">
        <title>Distinct polysaccharide utilization as determinants for interspecies competition between intestinal Prevotella spp.</title>
        <authorList>
            <person name="Galvez E.J.C."/>
            <person name="Iljazovic A."/>
            <person name="Strowig T."/>
        </authorList>
    </citation>
    <scope>NUCLEOTIDE SEQUENCE [LARGE SCALE GENOMIC DNA]</scope>
    <source>
        <strain evidence="1 2">PMUR</strain>
    </source>
</reference>
<evidence type="ECO:0008006" key="3">
    <source>
        <dbReference type="Google" id="ProtNLM"/>
    </source>
</evidence>
<dbReference type="EMBL" id="JABKKF010000015">
    <property type="protein sequence ID" value="NPD93072.1"/>
    <property type="molecule type" value="Genomic_DNA"/>
</dbReference>
<dbReference type="Proteomes" id="UP000714420">
    <property type="component" value="Unassembled WGS sequence"/>
</dbReference>
<evidence type="ECO:0000313" key="1">
    <source>
        <dbReference type="EMBL" id="NPD93072.1"/>
    </source>
</evidence>